<dbReference type="CDD" id="cd13186">
    <property type="entry name" value="FERM_C_NBL4_NBL5"/>
    <property type="match status" value="1"/>
</dbReference>
<dbReference type="PRINTS" id="PR00935">
    <property type="entry name" value="BAND41"/>
</dbReference>
<feature type="compositionally biased region" description="Polar residues" evidence="3">
    <location>
        <begin position="934"/>
        <end position="953"/>
    </location>
</feature>
<feature type="compositionally biased region" description="Low complexity" evidence="3">
    <location>
        <begin position="537"/>
        <end position="556"/>
    </location>
</feature>
<dbReference type="EMBL" id="KQ460207">
    <property type="protein sequence ID" value="KPJ16767.1"/>
    <property type="molecule type" value="Genomic_DNA"/>
</dbReference>
<dbReference type="InterPro" id="IPR014352">
    <property type="entry name" value="FERM/acyl-CoA-bd_prot_sf"/>
</dbReference>
<protein>
    <submittedName>
        <fullName evidence="5">Band 4.1-like protein 4</fullName>
    </submittedName>
</protein>
<evidence type="ECO:0000256" key="3">
    <source>
        <dbReference type="SAM" id="MobiDB-lite"/>
    </source>
</evidence>
<feature type="domain" description="FERM" evidence="4">
    <location>
        <begin position="118"/>
        <end position="439"/>
    </location>
</feature>
<feature type="compositionally biased region" description="Basic and acidic residues" evidence="3">
    <location>
        <begin position="750"/>
        <end position="763"/>
    </location>
</feature>
<feature type="region of interest" description="Disordered" evidence="3">
    <location>
        <begin position="916"/>
        <end position="957"/>
    </location>
</feature>
<dbReference type="InterPro" id="IPR018979">
    <property type="entry name" value="FERM_N"/>
</dbReference>
<keyword evidence="6" id="KW-1185">Reference proteome</keyword>
<organism evidence="5 6">
    <name type="scientific">Papilio machaon</name>
    <name type="common">Old World swallowtail butterfly</name>
    <dbReference type="NCBI Taxonomy" id="76193"/>
    <lineage>
        <taxon>Eukaryota</taxon>
        <taxon>Metazoa</taxon>
        <taxon>Ecdysozoa</taxon>
        <taxon>Arthropoda</taxon>
        <taxon>Hexapoda</taxon>
        <taxon>Insecta</taxon>
        <taxon>Pterygota</taxon>
        <taxon>Neoptera</taxon>
        <taxon>Endopterygota</taxon>
        <taxon>Lepidoptera</taxon>
        <taxon>Glossata</taxon>
        <taxon>Ditrysia</taxon>
        <taxon>Papilionoidea</taxon>
        <taxon>Papilionidae</taxon>
        <taxon>Papilioninae</taxon>
        <taxon>Papilio</taxon>
    </lineage>
</organism>
<dbReference type="SUPFAM" id="SSF47031">
    <property type="entry name" value="Second domain of FERM"/>
    <property type="match status" value="1"/>
</dbReference>
<dbReference type="InterPro" id="IPR035963">
    <property type="entry name" value="FERM_2"/>
</dbReference>
<feature type="compositionally biased region" description="Low complexity" evidence="3">
    <location>
        <begin position="569"/>
        <end position="578"/>
    </location>
</feature>
<dbReference type="STRING" id="76193.A0A194RGQ2"/>
<dbReference type="Proteomes" id="UP000053240">
    <property type="component" value="Unassembled WGS sequence"/>
</dbReference>
<dbReference type="PROSITE" id="PS00660">
    <property type="entry name" value="FERM_1"/>
    <property type="match status" value="1"/>
</dbReference>
<feature type="compositionally biased region" description="Basic and acidic residues" evidence="3">
    <location>
        <begin position="623"/>
        <end position="651"/>
    </location>
</feature>
<feature type="compositionally biased region" description="Basic residues" evidence="3">
    <location>
        <begin position="739"/>
        <end position="749"/>
    </location>
</feature>
<dbReference type="FunFam" id="1.20.80.10:FF:000003">
    <property type="entry name" value="Tyrosine-protein phosphatase non-receptor type 4"/>
    <property type="match status" value="1"/>
</dbReference>
<dbReference type="InterPro" id="IPR019749">
    <property type="entry name" value="Band_41_domain"/>
</dbReference>
<reference evidence="5 6" key="1">
    <citation type="journal article" date="2015" name="Nat. Commun.">
        <title>Outbred genome sequencing and CRISPR/Cas9 gene editing in butterflies.</title>
        <authorList>
            <person name="Li X."/>
            <person name="Fan D."/>
            <person name="Zhang W."/>
            <person name="Liu G."/>
            <person name="Zhang L."/>
            <person name="Zhao L."/>
            <person name="Fang X."/>
            <person name="Chen L."/>
            <person name="Dong Y."/>
            <person name="Chen Y."/>
            <person name="Ding Y."/>
            <person name="Zhao R."/>
            <person name="Feng M."/>
            <person name="Zhu Y."/>
            <person name="Feng Y."/>
            <person name="Jiang X."/>
            <person name="Zhu D."/>
            <person name="Xiang H."/>
            <person name="Feng X."/>
            <person name="Li S."/>
            <person name="Wang J."/>
            <person name="Zhang G."/>
            <person name="Kronforst M.R."/>
            <person name="Wang W."/>
        </authorList>
    </citation>
    <scope>NUCLEOTIDE SEQUENCE [LARGE SCALE GENOMIC DNA]</scope>
    <source>
        <strain evidence="5">Ya'a_city_454_Pm</strain>
        <tissue evidence="5">Whole body</tissue>
    </source>
</reference>
<dbReference type="PANTHER" id="PTHR23280">
    <property type="entry name" value="4.1 G PROTEIN"/>
    <property type="match status" value="1"/>
</dbReference>
<keyword evidence="2" id="KW-0965">Cell junction</keyword>
<dbReference type="Gene3D" id="1.20.80.10">
    <property type="match status" value="1"/>
</dbReference>
<feature type="region of interest" description="Disordered" evidence="3">
    <location>
        <begin position="530"/>
        <end position="704"/>
    </location>
</feature>
<evidence type="ECO:0000256" key="1">
    <source>
        <dbReference type="ARBA" id="ARBA00004282"/>
    </source>
</evidence>
<proteinExistence type="predicted"/>
<dbReference type="Gene3D" id="2.30.29.30">
    <property type="entry name" value="Pleckstrin-homology domain (PH domain)/Phosphotyrosine-binding domain (PTB)"/>
    <property type="match status" value="1"/>
</dbReference>
<dbReference type="SMART" id="SM01196">
    <property type="entry name" value="FERM_C"/>
    <property type="match status" value="1"/>
</dbReference>
<feature type="compositionally biased region" description="Low complexity" evidence="3">
    <location>
        <begin position="827"/>
        <end position="846"/>
    </location>
</feature>
<dbReference type="Pfam" id="PF09379">
    <property type="entry name" value="FERM_N"/>
    <property type="match status" value="1"/>
</dbReference>
<dbReference type="InParanoid" id="A0A194RGQ2"/>
<dbReference type="PROSITE" id="PS50057">
    <property type="entry name" value="FERM_3"/>
    <property type="match status" value="1"/>
</dbReference>
<gene>
    <name evidence="5" type="ORF">RR48_10366</name>
</gene>
<dbReference type="SMART" id="SM00295">
    <property type="entry name" value="B41"/>
    <property type="match status" value="1"/>
</dbReference>
<dbReference type="InterPro" id="IPR011993">
    <property type="entry name" value="PH-like_dom_sf"/>
</dbReference>
<dbReference type="Pfam" id="PF09380">
    <property type="entry name" value="FERM_C"/>
    <property type="match status" value="1"/>
</dbReference>
<feature type="region of interest" description="Disordered" evidence="3">
    <location>
        <begin position="814"/>
        <end position="893"/>
    </location>
</feature>
<dbReference type="InterPro" id="IPR019747">
    <property type="entry name" value="FERM_CS"/>
</dbReference>
<dbReference type="GO" id="GO:0070161">
    <property type="term" value="C:anchoring junction"/>
    <property type="evidence" value="ECO:0007669"/>
    <property type="project" value="UniProtKB-SubCell"/>
</dbReference>
<dbReference type="GO" id="GO:0031032">
    <property type="term" value="P:actomyosin structure organization"/>
    <property type="evidence" value="ECO:0007669"/>
    <property type="project" value="TreeGrafter"/>
</dbReference>
<dbReference type="GO" id="GO:0030182">
    <property type="term" value="P:neuron differentiation"/>
    <property type="evidence" value="ECO:0007669"/>
    <property type="project" value="UniProtKB-ARBA"/>
</dbReference>
<dbReference type="CDD" id="cd14473">
    <property type="entry name" value="FERM_B-lobe"/>
    <property type="match status" value="1"/>
</dbReference>
<accession>A0A194RGQ2</accession>
<feature type="region of interest" description="Disordered" evidence="3">
    <location>
        <begin position="731"/>
        <end position="800"/>
    </location>
</feature>
<feature type="compositionally biased region" description="Polar residues" evidence="3">
    <location>
        <begin position="764"/>
        <end position="778"/>
    </location>
</feature>
<dbReference type="SUPFAM" id="SSF54236">
    <property type="entry name" value="Ubiquitin-like"/>
    <property type="match status" value="1"/>
</dbReference>
<feature type="compositionally biased region" description="Basic residues" evidence="3">
    <location>
        <begin position="608"/>
        <end position="622"/>
    </location>
</feature>
<evidence type="ECO:0000259" key="4">
    <source>
        <dbReference type="PROSITE" id="PS50057"/>
    </source>
</evidence>
<feature type="region of interest" description="Disordered" evidence="3">
    <location>
        <begin position="499"/>
        <end position="518"/>
    </location>
</feature>
<name>A0A194RGQ2_PAPMA</name>
<dbReference type="InterPro" id="IPR018980">
    <property type="entry name" value="FERM_PH-like_C"/>
</dbReference>
<evidence type="ECO:0000313" key="5">
    <source>
        <dbReference type="EMBL" id="KPJ16767.1"/>
    </source>
</evidence>
<dbReference type="PROSITE" id="PS00661">
    <property type="entry name" value="FERM_2"/>
    <property type="match status" value="1"/>
</dbReference>
<dbReference type="InterPro" id="IPR019748">
    <property type="entry name" value="FERM_central"/>
</dbReference>
<dbReference type="GO" id="GO:0009887">
    <property type="term" value="P:animal organ morphogenesis"/>
    <property type="evidence" value="ECO:0007669"/>
    <property type="project" value="UniProtKB-ARBA"/>
</dbReference>
<feature type="compositionally biased region" description="Low complexity" evidence="3">
    <location>
        <begin position="779"/>
        <end position="789"/>
    </location>
</feature>
<dbReference type="SUPFAM" id="SSF50729">
    <property type="entry name" value="PH domain-like"/>
    <property type="match status" value="1"/>
</dbReference>
<feature type="compositionally biased region" description="Basic residues" evidence="3">
    <location>
        <begin position="581"/>
        <end position="590"/>
    </location>
</feature>
<dbReference type="FunCoup" id="A0A194RGQ2">
    <property type="interactions" value="21"/>
</dbReference>
<evidence type="ECO:0000313" key="6">
    <source>
        <dbReference type="Proteomes" id="UP000053240"/>
    </source>
</evidence>
<feature type="region of interest" description="Disordered" evidence="3">
    <location>
        <begin position="455"/>
        <end position="485"/>
    </location>
</feature>
<dbReference type="Gene3D" id="3.10.20.90">
    <property type="entry name" value="Phosphatidylinositol 3-kinase Catalytic Subunit, Chain A, domain 1"/>
    <property type="match status" value="1"/>
</dbReference>
<sequence length="981" mass="108718">MCETKGGKTGVWLGARERDHVAGWRRALGVGRMMDCLCPAPRALACRVVLLDERELLHEMQVEAGARCRQDDGLPVSCAARACLPRRFIGRKGAAARDAEINQSEEACKCVRDVRDSSHQTTYNYDANAISPTTGDNSTGQALLDVVFRHLDLLETAYFGLRYVDQDNQTHWLDAGRKLRRQLRGSDSHTFYFGVKFYAADPCKLLEEITRYQLFLQLKQDVLRGRLPVGFDLAAELAAYVLQSELGDYDPRRHGPGYVSEFRLLAHQTPELEARAVEIHRTLTGISPAQAELSYLDKVKWLDMYGVDLHPVLGEDSVEYFLGLAPSGLLLLRGKHTVANYYWPRVSKLYYRGRYFMLRVADKIVTQAITDKSEELRVVFTVRCLRSDKTPRRAEPPAASRLYLYNETLTYGFESPTRAACRHLWRCCSDHHAFFRLQQTSPASADMFALGSRLRNSGKVSRPRPPPAFTRTPSRRISRPPSAYSSLLDVPKLEDLRIKDCPPEVKQPTSVNRPNSISGEGLVYEAGCAAGGGGGSPRSTRSAPARRGLYAASPSATRPPPAPRHRSASVDSQSSNDSRSNRKHRHRSRRQQSDAESELSRGSGRSGRSGRRHRRHRSRHKHDSGSERDDSQPDTKEYELVDSESQWKEVLRQTTAGSGVQVASVRRSQMEPETGTHRSSHRPRRHRKHRSRSGSPNEKKWLPTELKQHLEFSLVDTAGMTEEQLKEIPYTVVQTSHARQTKLRTSSKHRQGEHGSLSRREKNSGSLVKSNQDIHNQGSLRSSSSTLSTHKNNDKHGRRAYSGYEEQLLRSGEDFLHNGYKGPPTPVSSNNNPYSPVTNSNSNSSSGELISGSARVSHEHTDSGLGADQDYAYSSERSSDSAKCGAGGSGGTVPVSRQWTLGTGAGCVGYAGRAGAGAGAGLARRPPAAPRTRMSASGSQRSLLSVASDSATSRRARDLTQRYPHPADSGFSLFVSGRFAF</sequence>
<dbReference type="GO" id="GO:0071944">
    <property type="term" value="C:cell periphery"/>
    <property type="evidence" value="ECO:0007669"/>
    <property type="project" value="UniProtKB-ARBA"/>
</dbReference>
<feature type="compositionally biased region" description="Polar residues" evidence="3">
    <location>
        <begin position="507"/>
        <end position="518"/>
    </location>
</feature>
<dbReference type="Pfam" id="PF00373">
    <property type="entry name" value="FERM_M"/>
    <property type="match status" value="1"/>
</dbReference>
<dbReference type="InterPro" id="IPR000299">
    <property type="entry name" value="FERM_domain"/>
</dbReference>
<dbReference type="PANTHER" id="PTHR23280:SF4">
    <property type="entry name" value="BAND 4.1-LIKE PROTEIN 4A"/>
    <property type="match status" value="1"/>
</dbReference>
<dbReference type="AlphaFoldDB" id="A0A194RGQ2"/>
<dbReference type="InterPro" id="IPR029071">
    <property type="entry name" value="Ubiquitin-like_domsf"/>
</dbReference>
<evidence type="ECO:0000256" key="2">
    <source>
        <dbReference type="ARBA" id="ARBA00022949"/>
    </source>
</evidence>
<dbReference type="GO" id="GO:0005856">
    <property type="term" value="C:cytoskeleton"/>
    <property type="evidence" value="ECO:0007669"/>
    <property type="project" value="TreeGrafter"/>
</dbReference>
<comment type="subcellular location">
    <subcellularLocation>
        <location evidence="1">Cell junction</location>
    </subcellularLocation>
</comment>
<feature type="compositionally biased region" description="Basic residues" evidence="3">
    <location>
        <begin position="678"/>
        <end position="692"/>
    </location>
</feature>